<dbReference type="PANTHER" id="PTHR30246:SF1">
    <property type="entry name" value="2-DEHYDRO-3-DEOXY-6-PHOSPHOGALACTONATE ALDOLASE-RELATED"/>
    <property type="match status" value="1"/>
</dbReference>
<comment type="similarity">
    <text evidence="2">Belongs to the KHG/KDPG aldolase family.</text>
</comment>
<evidence type="ECO:0000256" key="5">
    <source>
        <dbReference type="ARBA" id="ARBA00023277"/>
    </source>
</evidence>
<comment type="subunit">
    <text evidence="3">Homotrimer.</text>
</comment>
<protein>
    <submittedName>
        <fullName evidence="6">Keto-hydroxyglutarate-aldolase/keto-deoxy-phosphogluconate aldolase</fullName>
    </submittedName>
</protein>
<proteinExistence type="inferred from homology"/>
<comment type="caution">
    <text evidence="6">The sequence shown here is derived from an EMBL/GenBank/DDBJ whole genome shotgun (WGS) entry which is preliminary data.</text>
</comment>
<evidence type="ECO:0000256" key="2">
    <source>
        <dbReference type="ARBA" id="ARBA00006906"/>
    </source>
</evidence>
<accession>E7G5N1</accession>
<dbReference type="NCBIfam" id="NF005119">
    <property type="entry name" value="PRK06552.1"/>
    <property type="match status" value="1"/>
</dbReference>
<dbReference type="EMBL" id="ADKX01000001">
    <property type="protein sequence ID" value="EFW06532.1"/>
    <property type="molecule type" value="Genomic_DNA"/>
</dbReference>
<dbReference type="GeneID" id="78229503"/>
<evidence type="ECO:0000256" key="4">
    <source>
        <dbReference type="ARBA" id="ARBA00023239"/>
    </source>
</evidence>
<dbReference type="eggNOG" id="COG0800">
    <property type="taxonomic scope" value="Bacteria"/>
</dbReference>
<organism evidence="6 7">
    <name type="scientific">Coprobacillus cateniformis</name>
    <dbReference type="NCBI Taxonomy" id="100884"/>
    <lineage>
        <taxon>Bacteria</taxon>
        <taxon>Bacillati</taxon>
        <taxon>Bacillota</taxon>
        <taxon>Erysipelotrichia</taxon>
        <taxon>Erysipelotrichales</taxon>
        <taxon>Coprobacillaceae</taxon>
        <taxon>Coprobacillus</taxon>
    </lineage>
</organism>
<dbReference type="InterPro" id="IPR000887">
    <property type="entry name" value="Aldlse_KDPG_KHG"/>
</dbReference>
<dbReference type="Gene3D" id="3.20.20.70">
    <property type="entry name" value="Aldolase class I"/>
    <property type="match status" value="1"/>
</dbReference>
<dbReference type="Proteomes" id="UP000003157">
    <property type="component" value="Unassembled WGS sequence"/>
</dbReference>
<dbReference type="SUPFAM" id="SSF51569">
    <property type="entry name" value="Aldolase"/>
    <property type="match status" value="1"/>
</dbReference>
<dbReference type="HOGENOM" id="CLU_077795_2_0_9"/>
<dbReference type="Pfam" id="PF01081">
    <property type="entry name" value="Aldolase"/>
    <property type="match status" value="1"/>
</dbReference>
<dbReference type="NCBIfam" id="TIGR01182">
    <property type="entry name" value="eda"/>
    <property type="match status" value="1"/>
</dbReference>
<gene>
    <name evidence="6" type="ORF">HMPREF9488_00069</name>
</gene>
<dbReference type="InterPro" id="IPR013785">
    <property type="entry name" value="Aldolase_TIM"/>
</dbReference>
<evidence type="ECO:0000313" key="7">
    <source>
        <dbReference type="Proteomes" id="UP000003157"/>
    </source>
</evidence>
<dbReference type="RefSeq" id="WP_008787197.1">
    <property type="nucleotide sequence ID" value="NZ_AKCB01000001.1"/>
</dbReference>
<keyword evidence="4" id="KW-0456">Lyase</keyword>
<name>E7G5N1_9FIRM</name>
<evidence type="ECO:0000256" key="3">
    <source>
        <dbReference type="ARBA" id="ARBA00011233"/>
    </source>
</evidence>
<comment type="pathway">
    <text evidence="1">Carbohydrate acid metabolism.</text>
</comment>
<dbReference type="AlphaFoldDB" id="E7G5N1"/>
<dbReference type="GO" id="GO:0016829">
    <property type="term" value="F:lyase activity"/>
    <property type="evidence" value="ECO:0007669"/>
    <property type="project" value="UniProtKB-KW"/>
</dbReference>
<keyword evidence="5" id="KW-0119">Carbohydrate metabolism</keyword>
<dbReference type="STRING" id="100884.GCA_000269565_01630"/>
<keyword evidence="7" id="KW-1185">Reference proteome</keyword>
<evidence type="ECO:0000313" key="6">
    <source>
        <dbReference type="EMBL" id="EFW06532.1"/>
    </source>
</evidence>
<dbReference type="CDD" id="cd00452">
    <property type="entry name" value="KDPG_aldolase"/>
    <property type="match status" value="1"/>
</dbReference>
<evidence type="ECO:0000256" key="1">
    <source>
        <dbReference type="ARBA" id="ARBA00004761"/>
    </source>
</evidence>
<sequence>MTKSEIILELKKQGVVAVIRGYSFEEGYQASKACIQGELKAIEVAYTNNSANEIIKQLNKDYINKNHILIGAGSVLDAETARLAIISGAKYIVSPSFNKETATMCNRYGVPYIPGCMTIREIVEAMEAGSEIIKLFPGSTFGPQYIKAIKSPLPQVSLMVTGGVNLKNAHEWFEAGVDAIGIGGELNQLASHSQYEQITKIANEYTKIKGTSY</sequence>
<reference evidence="6 7" key="1">
    <citation type="submission" date="2010-12" db="EMBL/GenBank/DDBJ databases">
        <title>The Genome Sequence of Coprobacillus sp. strain 29_1.</title>
        <authorList>
            <consortium name="The Broad Institute Genome Sequencing Platform"/>
            <person name="Earl A."/>
            <person name="Ward D."/>
            <person name="Feldgarden M."/>
            <person name="Gevers D."/>
            <person name="Daigneault M."/>
            <person name="Sibley C.D."/>
            <person name="White A."/>
            <person name="Strauss J."/>
            <person name="Allen-Vercoe E."/>
            <person name="Young S.K."/>
            <person name="Zeng Q."/>
            <person name="Gargeya S."/>
            <person name="Fitzgerald M."/>
            <person name="Haas B."/>
            <person name="Abouelleil A."/>
            <person name="Alvarado L."/>
            <person name="Arachchi H.M."/>
            <person name="Berlin A."/>
            <person name="Brown A."/>
            <person name="Chapman S.B."/>
            <person name="Chen Z."/>
            <person name="Dunbar C."/>
            <person name="Freedman E."/>
            <person name="Gearin G."/>
            <person name="Gellesch M."/>
            <person name="Goldberg J."/>
            <person name="Griggs A."/>
            <person name="Gujja S."/>
            <person name="Heilman E."/>
            <person name="Heiman D."/>
            <person name="Howarth C."/>
            <person name="Larson L."/>
            <person name="Lui A."/>
            <person name="MacDonald P.J.P."/>
            <person name="Mehta T."/>
            <person name="Montmayeur A."/>
            <person name="Murphy C."/>
            <person name="Neiman D."/>
            <person name="Pearson M."/>
            <person name="Priest M."/>
            <person name="Roberts A."/>
            <person name="Saif S."/>
            <person name="Shea T."/>
            <person name="Shenoy N."/>
            <person name="Sisk P."/>
            <person name="Stolte C."/>
            <person name="Sykes S."/>
            <person name="White J."/>
            <person name="Yandava C."/>
            <person name="Nusbaum C."/>
            <person name="Birren B."/>
        </authorList>
    </citation>
    <scope>NUCLEOTIDE SEQUENCE [LARGE SCALE GENOMIC DNA]</scope>
    <source>
        <strain evidence="6 7">29_1</strain>
    </source>
</reference>
<dbReference type="PANTHER" id="PTHR30246">
    <property type="entry name" value="2-KETO-3-DEOXY-6-PHOSPHOGLUCONATE ALDOLASE"/>
    <property type="match status" value="1"/>
</dbReference>
<dbReference type="OrthoDB" id="9802667at2"/>